<dbReference type="InterPro" id="IPR056884">
    <property type="entry name" value="NPHP3-like_N"/>
</dbReference>
<keyword evidence="3" id="KW-0175">Coiled coil</keyword>
<organism evidence="7 8">
    <name type="scientific">Penicillium patulum</name>
    <name type="common">Penicillium griseofulvum</name>
    <dbReference type="NCBI Taxonomy" id="5078"/>
    <lineage>
        <taxon>Eukaryota</taxon>
        <taxon>Fungi</taxon>
        <taxon>Dikarya</taxon>
        <taxon>Ascomycota</taxon>
        <taxon>Pezizomycotina</taxon>
        <taxon>Eurotiomycetes</taxon>
        <taxon>Eurotiomycetidae</taxon>
        <taxon>Eurotiales</taxon>
        <taxon>Aspergillaceae</taxon>
        <taxon>Penicillium</taxon>
    </lineage>
</organism>
<evidence type="ECO:0000256" key="2">
    <source>
        <dbReference type="PROSITE-ProRule" id="PRU00023"/>
    </source>
</evidence>
<evidence type="ECO:0000313" key="8">
    <source>
        <dbReference type="Proteomes" id="UP000070168"/>
    </source>
</evidence>
<dbReference type="Pfam" id="PF22939">
    <property type="entry name" value="WHD_GPIID"/>
    <property type="match status" value="1"/>
</dbReference>
<feature type="domain" description="Nephrocystin 3-like N-terminal" evidence="6">
    <location>
        <begin position="297"/>
        <end position="458"/>
    </location>
</feature>
<keyword evidence="8" id="KW-1185">Reference proteome</keyword>
<evidence type="ECO:0000313" key="7">
    <source>
        <dbReference type="EMBL" id="KXG46363.1"/>
    </source>
</evidence>
<sequence>MSSAISHHSNKIRAPDPTLSLKQALVQFEDILTDDQKQQYQTSTTKPDAASVIAFVAEIDSNKNSTARRCVAPRLHTFLQATQQFSSIVDTFVSSNPQIAALVWGGIKTAILTASNIASYFDKVTSMIMAIGKSCPTYQQFGHLYPGCVGLKRSLCDYYAVIIQLCIKIIEISKRTPVTQMLSSIWNPFEAEFKRFLDQLDEAVKDIQLQLSYASKKANADAKGLLERESRGNSAFRRHTLRFHKESRNEYAKAEQSRLDSVKRQAAELKSEIRDSLSSIDYDKPWKQASRQRVPSTAEWLQKEPLFLHWKDRWDTDILWCSGTLGVGKTVLMSNVVAHLHASREPGDIISYYFCSPDYEASLSARNIFGSLARQLLDTEIEAAENHSLQRLYEDSRDLNTAETIQFLLTHLKDDKKYYIVLDGLDECDGSEIQQVAQGIAKLCSTRVKGLKLLCTGRPGLERQLFRKIQPNCKIAVTERKVESDMDQYIATTLGRCLDEEQLKLGDPTLIMSISNALHDGSNGMFLWTRLLIEELCAQGSDNDILAVLNHLPRGLSEIFDRKLHRVRSGTTAKDAIATLQFCGVVKRSLTVMEYQEALSLSPGQTSLDSQKFPNDMNKVMRNCCGLVSVDEEDSTVHYVHHSVKQHLFSIKHSLSDEFDIKNLDQHLGLLCMTYLDFTTFRRQVAKVTEGSNTPITPIQLGITPIYRSRNDTSRMAMKLLSHRQHLRHLSARELERKSRKLFKDLEPSRLDKDLQNRDFQFLDYARSCWVHHVTDLSPADTQMWKFFSRCVDGDIILAHRPWKSTDQTDDERNDIPRAIQWLLTHGHFTLFLYYAQNESDILTEKVKLDILKNARIQDRGRFTKLIIQQIGNSLEIRKYALFNAVREGDAASVDDLLREGMDVIARVDNRTALQGAAEGGHLEVVERLLAANVEVNTPVEGKEQTALQAAAGGGHLAVVERLLEANAKVNIPDNGEGHTALQAAAGGGHLEVVERLLKAKAKVNSITSMEGRTAIQAAAGGGHLDVVERLLMADAKVNTPINREGRTALQAAAGGGHLEVVERLLEAEANVNAAASGLTGRTALQAAAEGGHIEVVEKLLEAKADVNAAASADGYTALEAAAAGGHLEVVERLLEAKAEVNPPTSGGRYALRLAVKGGHTEVAERLRQAGAVLEIIYEME</sequence>
<dbReference type="PANTHER" id="PTHR10039:SF10">
    <property type="entry name" value="NACHT DOMAIN-CONTAINING PROTEIN"/>
    <property type="match status" value="1"/>
</dbReference>
<feature type="domain" description="DUF7708" evidence="5">
    <location>
        <begin position="75"/>
        <end position="216"/>
    </location>
</feature>
<feature type="repeat" description="ANK" evidence="2">
    <location>
        <begin position="1045"/>
        <end position="1077"/>
    </location>
</feature>
<dbReference type="Gene3D" id="3.40.50.300">
    <property type="entry name" value="P-loop containing nucleotide triphosphate hydrolases"/>
    <property type="match status" value="1"/>
</dbReference>
<dbReference type="RefSeq" id="XP_040644899.1">
    <property type="nucleotide sequence ID" value="XM_040792932.1"/>
</dbReference>
<feature type="repeat" description="ANK" evidence="2">
    <location>
        <begin position="909"/>
        <end position="941"/>
    </location>
</feature>
<feature type="repeat" description="ANK" evidence="2">
    <location>
        <begin position="977"/>
        <end position="1009"/>
    </location>
</feature>
<dbReference type="SUPFAM" id="SSF48403">
    <property type="entry name" value="Ankyrin repeat"/>
    <property type="match status" value="1"/>
</dbReference>
<dbReference type="GeneID" id="63708232"/>
<feature type="domain" description="GPI inositol-deacylase winged helix" evidence="4">
    <location>
        <begin position="572"/>
        <end position="661"/>
    </location>
</feature>
<evidence type="ECO:0000259" key="5">
    <source>
        <dbReference type="Pfam" id="PF24809"/>
    </source>
</evidence>
<evidence type="ECO:0000256" key="3">
    <source>
        <dbReference type="SAM" id="Coils"/>
    </source>
</evidence>
<evidence type="ECO:0000256" key="1">
    <source>
        <dbReference type="ARBA" id="ARBA00022737"/>
    </source>
</evidence>
<comment type="caution">
    <text evidence="7">The sequence shown here is derived from an EMBL/GenBank/DDBJ whole genome shotgun (WGS) entry which is preliminary data.</text>
</comment>
<feature type="repeat" description="ANK" evidence="2">
    <location>
        <begin position="1080"/>
        <end position="1112"/>
    </location>
</feature>
<dbReference type="Pfam" id="PF24809">
    <property type="entry name" value="DUF7708"/>
    <property type="match status" value="1"/>
</dbReference>
<evidence type="ECO:0000259" key="4">
    <source>
        <dbReference type="Pfam" id="PF22939"/>
    </source>
</evidence>
<dbReference type="Gene3D" id="1.25.40.20">
    <property type="entry name" value="Ankyrin repeat-containing domain"/>
    <property type="match status" value="3"/>
</dbReference>
<accession>A0A135LBK6</accession>
<feature type="repeat" description="ANK" evidence="2">
    <location>
        <begin position="943"/>
        <end position="975"/>
    </location>
</feature>
<name>A0A135LBK6_PENPA</name>
<protein>
    <submittedName>
        <fullName evidence="7">Uncharacterized protein</fullName>
    </submittedName>
</protein>
<dbReference type="InterPro" id="IPR002110">
    <property type="entry name" value="Ankyrin_rpt"/>
</dbReference>
<dbReference type="Pfam" id="PF24883">
    <property type="entry name" value="NPHP3_N"/>
    <property type="match status" value="1"/>
</dbReference>
<gene>
    <name evidence="7" type="ORF">PGRI_052190</name>
</gene>
<feature type="repeat" description="ANK" evidence="2">
    <location>
        <begin position="1011"/>
        <end position="1043"/>
    </location>
</feature>
<dbReference type="InterPro" id="IPR036770">
    <property type="entry name" value="Ankyrin_rpt-contain_sf"/>
</dbReference>
<dbReference type="PANTHER" id="PTHR10039">
    <property type="entry name" value="AMELOGENIN"/>
    <property type="match status" value="1"/>
</dbReference>
<proteinExistence type="predicted"/>
<dbReference type="SUPFAM" id="SSF52540">
    <property type="entry name" value="P-loop containing nucleoside triphosphate hydrolases"/>
    <property type="match status" value="1"/>
</dbReference>
<dbReference type="AlphaFoldDB" id="A0A135LBK6"/>
<dbReference type="InterPro" id="IPR054471">
    <property type="entry name" value="GPIID_WHD"/>
</dbReference>
<dbReference type="Pfam" id="PF13637">
    <property type="entry name" value="Ank_4"/>
    <property type="match status" value="2"/>
</dbReference>
<keyword evidence="2" id="KW-0040">ANK repeat</keyword>
<dbReference type="STRING" id="5078.A0A135LBK6"/>
<dbReference type="PROSITE" id="PS50088">
    <property type="entry name" value="ANK_REPEAT"/>
    <property type="match status" value="7"/>
</dbReference>
<keyword evidence="1" id="KW-0677">Repeat</keyword>
<dbReference type="EMBL" id="LHQR01000069">
    <property type="protein sequence ID" value="KXG46363.1"/>
    <property type="molecule type" value="Genomic_DNA"/>
</dbReference>
<dbReference type="Pfam" id="PF12796">
    <property type="entry name" value="Ank_2"/>
    <property type="match status" value="2"/>
</dbReference>
<feature type="coiled-coil region" evidence="3">
    <location>
        <begin position="252"/>
        <end position="279"/>
    </location>
</feature>
<reference evidence="7 8" key="1">
    <citation type="journal article" date="2016" name="BMC Genomics">
        <title>Genome sequencing and secondary metabolism of the postharvest pathogen Penicillium griseofulvum.</title>
        <authorList>
            <person name="Banani H."/>
            <person name="Marcet-Houben M."/>
            <person name="Ballester A.R."/>
            <person name="Abbruscato P."/>
            <person name="Gonzalez-Candelas L."/>
            <person name="Gabaldon T."/>
            <person name="Spadaro D."/>
        </authorList>
    </citation>
    <scope>NUCLEOTIDE SEQUENCE [LARGE SCALE GENOMIC DNA]</scope>
    <source>
        <strain evidence="7 8">PG3</strain>
    </source>
</reference>
<dbReference type="OMA" id="RICIRTM"/>
<dbReference type="OrthoDB" id="7464126at2759"/>
<dbReference type="SMART" id="SM00248">
    <property type="entry name" value="ANK"/>
    <property type="match status" value="9"/>
</dbReference>
<dbReference type="PROSITE" id="PS50297">
    <property type="entry name" value="ANK_REP_REGION"/>
    <property type="match status" value="7"/>
</dbReference>
<feature type="repeat" description="ANK" evidence="2">
    <location>
        <begin position="1114"/>
        <end position="1146"/>
    </location>
</feature>
<evidence type="ECO:0000259" key="6">
    <source>
        <dbReference type="Pfam" id="PF24883"/>
    </source>
</evidence>
<dbReference type="InterPro" id="IPR027417">
    <property type="entry name" value="P-loop_NTPase"/>
</dbReference>
<dbReference type="Proteomes" id="UP000070168">
    <property type="component" value="Unassembled WGS sequence"/>
</dbReference>
<dbReference type="InterPro" id="IPR056125">
    <property type="entry name" value="DUF7708"/>
</dbReference>